<sequence length="178" mass="19906">MGLSYNEDELLKLLAIAIVNSPRSTIKELAEASGISKATLHRFCGTRGNLEVMLNKKANDVIDNILLVLDSEITDYREGLKQIILIHYENKEFLRFMCGATCDDGIENWSFYFKALDNFFLKGQKQGTFKIEISVSTLSEIFVALICGMIDGENRGRIASAGAAELFENFFLYGAVNK</sequence>
<dbReference type="RefSeq" id="WP_087917460.1">
    <property type="nucleotide sequence ID" value="NZ_CP021780.1"/>
</dbReference>
<evidence type="ECO:0000313" key="1">
    <source>
        <dbReference type="EMBL" id="ASA23471.1"/>
    </source>
</evidence>
<protein>
    <submittedName>
        <fullName evidence="1">Transcriptional regulator NfxB</fullName>
    </submittedName>
</protein>
<dbReference type="OrthoDB" id="8654052at2"/>
<reference evidence="1 2" key="1">
    <citation type="submission" date="2017-06" db="EMBL/GenBank/DDBJ databases">
        <title>Complete genome sequence of Paenibacillus donghaensis KCTC 13049T isolated from East Sea sediment, South Korea.</title>
        <authorList>
            <person name="Jung B.K."/>
            <person name="Hong S.-J."/>
            <person name="Shin J.-H."/>
        </authorList>
    </citation>
    <scope>NUCLEOTIDE SEQUENCE [LARGE SCALE GENOMIC DNA]</scope>
    <source>
        <strain evidence="1 2">KCTC 13049</strain>
    </source>
</reference>
<organism evidence="1 2">
    <name type="scientific">Paenibacillus donghaensis</name>
    <dbReference type="NCBI Taxonomy" id="414771"/>
    <lineage>
        <taxon>Bacteria</taxon>
        <taxon>Bacillati</taxon>
        <taxon>Bacillota</taxon>
        <taxon>Bacilli</taxon>
        <taxon>Bacillales</taxon>
        <taxon>Paenibacillaceae</taxon>
        <taxon>Paenibacillus</taxon>
    </lineage>
</organism>
<proteinExistence type="predicted"/>
<accession>A0A2Z2KSC4</accession>
<gene>
    <name evidence="1" type="ORF">B9T62_23285</name>
</gene>
<keyword evidence="2" id="KW-1185">Reference proteome</keyword>
<dbReference type="AlphaFoldDB" id="A0A2Z2KSC4"/>
<evidence type="ECO:0000313" key="2">
    <source>
        <dbReference type="Proteomes" id="UP000249890"/>
    </source>
</evidence>
<dbReference type="Gene3D" id="1.10.357.10">
    <property type="entry name" value="Tetracycline Repressor, domain 2"/>
    <property type="match status" value="1"/>
</dbReference>
<name>A0A2Z2KSC4_9BACL</name>
<dbReference type="EMBL" id="CP021780">
    <property type="protein sequence ID" value="ASA23471.1"/>
    <property type="molecule type" value="Genomic_DNA"/>
</dbReference>
<dbReference type="Proteomes" id="UP000249890">
    <property type="component" value="Chromosome"/>
</dbReference>
<dbReference type="KEGG" id="pdh:B9T62_23285"/>